<gene>
    <name evidence="1" type="ORF">D1632_01875</name>
</gene>
<dbReference type="RefSeq" id="WP_122545560.1">
    <property type="nucleotide sequence ID" value="NZ_QWIV01000005.1"/>
</dbReference>
<accession>A0A3M7LGT1</accession>
<dbReference type="AlphaFoldDB" id="A0A3M7LGT1"/>
<name>A0A3M7LGT1_9FLAO</name>
<comment type="caution">
    <text evidence="1">The sequence shown here is derived from an EMBL/GenBank/DDBJ whole genome shotgun (WGS) entry which is preliminary data.</text>
</comment>
<keyword evidence="2" id="KW-1185">Reference proteome</keyword>
<organism evidence="1 2">
    <name type="scientific">Chryseobacterium nematophagum</name>
    <dbReference type="NCBI Taxonomy" id="2305228"/>
    <lineage>
        <taxon>Bacteria</taxon>
        <taxon>Pseudomonadati</taxon>
        <taxon>Bacteroidota</taxon>
        <taxon>Flavobacteriia</taxon>
        <taxon>Flavobacteriales</taxon>
        <taxon>Weeksellaceae</taxon>
        <taxon>Chryseobacterium group</taxon>
        <taxon>Chryseobacterium</taxon>
    </lineage>
</organism>
<proteinExistence type="predicted"/>
<evidence type="ECO:0000313" key="2">
    <source>
        <dbReference type="Proteomes" id="UP000267524"/>
    </source>
</evidence>
<sequence>MNTSSIKIKIIVYIVTLTLGGFFHSQIRVSGSIPNPNDPNSGNLVDPAVNSSAFIDASSNPEYNQSTNLGKGLLFPRVKLDLLTAFSQGPFGPGTNYPSYYDGFVVYNESNSGVAGIGDTEGTLCRGFWYYENPSTSSLTSGTWRPMRPGLCSSPIVTTLDCSSTANGRVDTGTLTQGTLASGVSSDIPYLGGNGSNYPIGTGIASTGVTGLTATLQAGTLANGNGTLRYVITGTPSSSGTATFTISFGGQSCSFTRTVDTSGPIITTLDCSSTANGRVDTGTLTQGTLASGVSSDIPYLGGNGVNYPAGAGISSTGVTGLTATLQAGILANGNGTLRYVITGTPSSSGTATFTISFGGQGCSFTRIVASNTEVVMCGKTWKAHNLGANESLDPNVPVAGIHGDKYQWGRINPILTQTQDQANAGPVTWNFNDASDGSWGPSRTSNDPCPQGFRVPTQAEWQALNSCSSVGRIGPFGDDASLFSSALTYTSGSNKLTFPAAGFRSHLSIPNNPTLGGVLQMRNEVGMYWSSTSYYTTQNNPAAYSFGFNSSSVNPSSNAGYRIEGHSVRCIAE</sequence>
<evidence type="ECO:0000313" key="1">
    <source>
        <dbReference type="EMBL" id="RMZ60752.1"/>
    </source>
</evidence>
<dbReference type="EMBL" id="QWIV01000005">
    <property type="protein sequence ID" value="RMZ60752.1"/>
    <property type="molecule type" value="Genomic_DNA"/>
</dbReference>
<reference evidence="1 2" key="1">
    <citation type="submission" date="2018-08" db="EMBL/GenBank/DDBJ databases">
        <title>Chryseobacterium nematophagum: a novel matrix digesting pathogen of nematodes.</title>
        <authorList>
            <person name="Page A."/>
            <person name="Roberts M."/>
            <person name="Felix M.-A."/>
            <person name="Weir W."/>
        </authorList>
    </citation>
    <scope>NUCLEOTIDE SEQUENCE [LARGE SCALE GENOMIC DNA]</scope>
    <source>
        <strain evidence="1 2">JUb275</strain>
    </source>
</reference>
<protein>
    <submittedName>
        <fullName evidence="1">Uncharacterized protein</fullName>
    </submittedName>
</protein>
<dbReference type="Proteomes" id="UP000267524">
    <property type="component" value="Unassembled WGS sequence"/>
</dbReference>